<evidence type="ECO:0000313" key="1">
    <source>
        <dbReference type="EMBL" id="GIO68464.1"/>
    </source>
</evidence>
<organism evidence="1 2">
    <name type="scientific">Paenibacillus cookii</name>
    <dbReference type="NCBI Taxonomy" id="157839"/>
    <lineage>
        <taxon>Bacteria</taxon>
        <taxon>Bacillati</taxon>
        <taxon>Bacillota</taxon>
        <taxon>Bacilli</taxon>
        <taxon>Bacillales</taxon>
        <taxon>Paenibacillaceae</taxon>
        <taxon>Paenibacillus</taxon>
    </lineage>
</organism>
<name>A0ABQ4LYZ1_9BACL</name>
<evidence type="ECO:0000313" key="2">
    <source>
        <dbReference type="Proteomes" id="UP000680638"/>
    </source>
</evidence>
<accession>A0ABQ4LYZ1</accession>
<gene>
    <name evidence="1" type="ORF">J21TS3_32850</name>
</gene>
<reference evidence="1 2" key="1">
    <citation type="submission" date="2021-03" db="EMBL/GenBank/DDBJ databases">
        <title>Antimicrobial resistance genes in bacteria isolated from Japanese honey, and their potential for conferring macrolide and lincosamide resistance in the American foulbrood pathogen Paenibacillus larvae.</title>
        <authorList>
            <person name="Okamoto M."/>
            <person name="Kumagai M."/>
            <person name="Kanamori H."/>
            <person name="Takamatsu D."/>
        </authorList>
    </citation>
    <scope>NUCLEOTIDE SEQUENCE [LARGE SCALE GENOMIC DNA]</scope>
    <source>
        <strain evidence="1 2">J21TS3</strain>
    </source>
</reference>
<comment type="caution">
    <text evidence="1">The sequence shown here is derived from an EMBL/GenBank/DDBJ whole genome shotgun (WGS) entry which is preliminary data.</text>
</comment>
<dbReference type="Proteomes" id="UP000680638">
    <property type="component" value="Unassembled WGS sequence"/>
</dbReference>
<protein>
    <submittedName>
        <fullName evidence="1">Uncharacterized protein</fullName>
    </submittedName>
</protein>
<proteinExistence type="predicted"/>
<keyword evidence="2" id="KW-1185">Reference proteome</keyword>
<sequence>MLISVFDKDGTVPELYQSMRDISYLAGVFNDLGTHQWLTPGGIFRFLRIIQLLNEEALGLAEPIENTDTLFYRYRNKYTDPNPPTQKQMEQIINILVKYNWLSKQSRQIKLRDAGKRMMDALVRLANDSLAYYMHDEIGRSLFQARRDAEISEAYDDHGISGGNKIASMIRNVENAIQLLKERELEMLADRNALPQLELIHELMKELQGKLEERYRQFQTLEDSLVLTTLMQKGTSVLAEGTSLSLGMTNKYLKFATMRETVLSSYIQPEKVREFIIKMYNPPVDSDIPNPYQMLSFMEQDQYEGEALDGLWIPIKFAAPISAADISDSVHYLENYEPKVKPLEEEGEMIEYKLEQISADELQQYIGDTTWLMTKSMIRTEEVEQYLDQYDEAGMEQIMIEAAGPRWSDAINSLAAISALIGNDKVWMNRAGSELQQWPDKVWNWINPKDREWTIKKRKPGDLHDES</sequence>
<dbReference type="EMBL" id="BORW01000018">
    <property type="protein sequence ID" value="GIO68464.1"/>
    <property type="molecule type" value="Genomic_DNA"/>
</dbReference>